<evidence type="ECO:0000256" key="7">
    <source>
        <dbReference type="SAM" id="Phobius"/>
    </source>
</evidence>
<feature type="transmembrane region" description="Helical" evidence="7">
    <location>
        <begin position="283"/>
        <end position="303"/>
    </location>
</feature>
<dbReference type="PhylomeDB" id="A7S9Y9"/>
<feature type="transmembrane region" description="Helical" evidence="7">
    <location>
        <begin position="243"/>
        <end position="263"/>
    </location>
</feature>
<feature type="transmembrane region" description="Helical" evidence="7">
    <location>
        <begin position="33"/>
        <end position="60"/>
    </location>
</feature>
<keyword evidence="6" id="KW-0675">Receptor</keyword>
<reference evidence="9 10" key="1">
    <citation type="journal article" date="2007" name="Science">
        <title>Sea anemone genome reveals ancestral eumetazoan gene repertoire and genomic organization.</title>
        <authorList>
            <person name="Putnam N.H."/>
            <person name="Srivastava M."/>
            <person name="Hellsten U."/>
            <person name="Dirks B."/>
            <person name="Chapman J."/>
            <person name="Salamov A."/>
            <person name="Terry A."/>
            <person name="Shapiro H."/>
            <person name="Lindquist E."/>
            <person name="Kapitonov V.V."/>
            <person name="Jurka J."/>
            <person name="Genikhovich G."/>
            <person name="Grigoriev I.V."/>
            <person name="Lucas S.M."/>
            <person name="Steele R.E."/>
            <person name="Finnerty J.R."/>
            <person name="Technau U."/>
            <person name="Martindale M.Q."/>
            <person name="Rokhsar D.S."/>
        </authorList>
    </citation>
    <scope>NUCLEOTIDE SEQUENCE [LARGE SCALE GENOMIC DNA]</scope>
    <source>
        <strain evidence="10">CH2 X CH6</strain>
    </source>
</reference>
<evidence type="ECO:0000256" key="6">
    <source>
        <dbReference type="RuleBase" id="RU000688"/>
    </source>
</evidence>
<keyword evidence="3 6" id="KW-0812">Transmembrane</keyword>
<accession>A7S9Y9</accession>
<feature type="domain" description="G-protein coupled receptors family 1 profile" evidence="8">
    <location>
        <begin position="51"/>
        <end position="301"/>
    </location>
</feature>
<dbReference type="KEGG" id="nve:5511123"/>
<dbReference type="eggNOG" id="KOG3656">
    <property type="taxonomic scope" value="Eukaryota"/>
</dbReference>
<organism evidence="9 10">
    <name type="scientific">Nematostella vectensis</name>
    <name type="common">Starlet sea anemone</name>
    <dbReference type="NCBI Taxonomy" id="45351"/>
    <lineage>
        <taxon>Eukaryota</taxon>
        <taxon>Metazoa</taxon>
        <taxon>Cnidaria</taxon>
        <taxon>Anthozoa</taxon>
        <taxon>Hexacorallia</taxon>
        <taxon>Actiniaria</taxon>
        <taxon>Edwardsiidae</taxon>
        <taxon>Nematostella</taxon>
    </lineage>
</organism>
<dbReference type="CDD" id="cd00637">
    <property type="entry name" value="7tm_classA_rhodopsin-like"/>
    <property type="match status" value="1"/>
</dbReference>
<dbReference type="EMBL" id="DS469606">
    <property type="protein sequence ID" value="EDO39467.1"/>
    <property type="molecule type" value="Genomic_DNA"/>
</dbReference>
<dbReference type="PROSITE" id="PS00237">
    <property type="entry name" value="G_PROTEIN_RECEP_F1_1"/>
    <property type="match status" value="1"/>
</dbReference>
<evidence type="ECO:0000256" key="3">
    <source>
        <dbReference type="ARBA" id="ARBA00022692"/>
    </source>
</evidence>
<dbReference type="PANTHER" id="PTHR22750">
    <property type="entry name" value="G-PROTEIN COUPLED RECEPTOR"/>
    <property type="match status" value="1"/>
</dbReference>
<evidence type="ECO:0000256" key="4">
    <source>
        <dbReference type="ARBA" id="ARBA00022989"/>
    </source>
</evidence>
<dbReference type="AlphaFoldDB" id="A7S9Y9"/>
<keyword evidence="10" id="KW-1185">Reference proteome</keyword>
<keyword evidence="5 7" id="KW-0472">Membrane</keyword>
<dbReference type="GO" id="GO:0005886">
    <property type="term" value="C:plasma membrane"/>
    <property type="evidence" value="ECO:0000318"/>
    <property type="project" value="GO_Central"/>
</dbReference>
<protein>
    <recommendedName>
        <fullName evidence="8">G-protein coupled receptors family 1 profile domain-containing protein</fullName>
    </recommendedName>
</protein>
<proteinExistence type="inferred from homology"/>
<dbReference type="InterPro" id="IPR017452">
    <property type="entry name" value="GPCR_Rhodpsn_7TM"/>
</dbReference>
<dbReference type="PROSITE" id="PS50262">
    <property type="entry name" value="G_PROTEIN_RECEP_F1_2"/>
    <property type="match status" value="1"/>
</dbReference>
<keyword evidence="6" id="KW-0297">G-protein coupled receptor</keyword>
<keyword evidence="4 7" id="KW-1133">Transmembrane helix</keyword>
<sequence length="347" mass="39224">MADNATSPRGQQCPTLVEEFIEGHLYSQTVVTAWYVASAINSVSAVLTVLLNALVIWAILENHRLRTSTYHLTLAVQSGADLFVGHVTQPLFVASTLCRLNNCFNNCSLFVTYYVVLCIGACCSVISLVMLSLERYIALQYPLRYQDIITVKRLLLGYFTCCTLIGSVLVSMILTIKSESQFLRSSVQTALIVPCIVFIFISYIKVYRTTCKHMKAITSLLDRFAGNGEMSHRRSRLQELKRTFTTGIVLAVFVLTYSPILLLRLVVLIKGRDWSLDYNLVTYVIWTTLFHLQSLINPFIFSVRQCEIRRAIRRRIPLLNRLPCTPCCGSHRNIRRVLPVENIVAGG</sequence>
<dbReference type="HOGENOM" id="CLU_799983_0_0_1"/>
<keyword evidence="6" id="KW-0807">Transducer</keyword>
<keyword evidence="2" id="KW-1003">Cell membrane</keyword>
<evidence type="ECO:0000256" key="5">
    <source>
        <dbReference type="ARBA" id="ARBA00023136"/>
    </source>
</evidence>
<dbReference type="Pfam" id="PF00001">
    <property type="entry name" value="7tm_1"/>
    <property type="match status" value="1"/>
</dbReference>
<evidence type="ECO:0000313" key="10">
    <source>
        <dbReference type="Proteomes" id="UP000001593"/>
    </source>
</evidence>
<dbReference type="SMART" id="SM01381">
    <property type="entry name" value="7TM_GPCR_Srsx"/>
    <property type="match status" value="1"/>
</dbReference>
<evidence type="ECO:0000256" key="2">
    <source>
        <dbReference type="ARBA" id="ARBA00022475"/>
    </source>
</evidence>
<dbReference type="Proteomes" id="UP000001593">
    <property type="component" value="Unassembled WGS sequence"/>
</dbReference>
<dbReference type="InterPro" id="IPR000276">
    <property type="entry name" value="GPCR_Rhodpsn"/>
</dbReference>
<dbReference type="OMA" id="GSHRNIR"/>
<comment type="subcellular location">
    <subcellularLocation>
        <location evidence="1">Cell membrane</location>
        <topology evidence="1">Multi-pass membrane protein</topology>
    </subcellularLocation>
</comment>
<dbReference type="GO" id="GO:0007186">
    <property type="term" value="P:G protein-coupled receptor signaling pathway"/>
    <property type="evidence" value="ECO:0000318"/>
    <property type="project" value="GO_Central"/>
</dbReference>
<feature type="transmembrane region" description="Helical" evidence="7">
    <location>
        <begin position="112"/>
        <end position="133"/>
    </location>
</feature>
<dbReference type="PRINTS" id="PR00237">
    <property type="entry name" value="GPCRRHODOPSN"/>
</dbReference>
<evidence type="ECO:0000313" key="9">
    <source>
        <dbReference type="EMBL" id="EDO39467.1"/>
    </source>
</evidence>
<gene>
    <name evidence="9" type="ORF">NEMVEDRAFT_v1g209044</name>
</gene>
<dbReference type="SUPFAM" id="SSF81321">
    <property type="entry name" value="Family A G protein-coupled receptor-like"/>
    <property type="match status" value="1"/>
</dbReference>
<feature type="transmembrane region" description="Helical" evidence="7">
    <location>
        <begin position="154"/>
        <end position="176"/>
    </location>
</feature>
<evidence type="ECO:0000256" key="1">
    <source>
        <dbReference type="ARBA" id="ARBA00004651"/>
    </source>
</evidence>
<feature type="transmembrane region" description="Helical" evidence="7">
    <location>
        <begin position="182"/>
        <end position="204"/>
    </location>
</feature>
<comment type="similarity">
    <text evidence="6">Belongs to the G-protein coupled receptor 1 family.</text>
</comment>
<dbReference type="STRING" id="45351.A7S9Y9"/>
<dbReference type="Gene3D" id="1.20.1070.10">
    <property type="entry name" value="Rhodopsin 7-helix transmembrane proteins"/>
    <property type="match status" value="1"/>
</dbReference>
<name>A7S9Y9_NEMVE</name>
<dbReference type="InParanoid" id="A7S9Y9"/>
<dbReference type="GO" id="GO:0001609">
    <property type="term" value="F:G protein-coupled adenosine receptor activity"/>
    <property type="evidence" value="ECO:0000318"/>
    <property type="project" value="GO_Central"/>
</dbReference>
<evidence type="ECO:0000259" key="8">
    <source>
        <dbReference type="PROSITE" id="PS50262"/>
    </source>
</evidence>